<reference evidence="1" key="1">
    <citation type="submission" date="2018-11" db="EMBL/GenBank/DDBJ databases">
        <authorList>
            <consortium name="Pathogen Informatics"/>
        </authorList>
    </citation>
    <scope>NUCLEOTIDE SEQUENCE</scope>
</reference>
<protein>
    <submittedName>
        <fullName evidence="1">Uncharacterized protein</fullName>
    </submittedName>
</protein>
<name>A0A448WTL2_9PLAT</name>
<keyword evidence="2" id="KW-1185">Reference proteome</keyword>
<evidence type="ECO:0000313" key="2">
    <source>
        <dbReference type="Proteomes" id="UP000784294"/>
    </source>
</evidence>
<organism evidence="1 2">
    <name type="scientific">Protopolystoma xenopodis</name>
    <dbReference type="NCBI Taxonomy" id="117903"/>
    <lineage>
        <taxon>Eukaryota</taxon>
        <taxon>Metazoa</taxon>
        <taxon>Spiralia</taxon>
        <taxon>Lophotrochozoa</taxon>
        <taxon>Platyhelminthes</taxon>
        <taxon>Monogenea</taxon>
        <taxon>Polyopisthocotylea</taxon>
        <taxon>Polystomatidea</taxon>
        <taxon>Polystomatidae</taxon>
        <taxon>Protopolystoma</taxon>
    </lineage>
</organism>
<comment type="caution">
    <text evidence="1">The sequence shown here is derived from an EMBL/GenBank/DDBJ whole genome shotgun (WGS) entry which is preliminary data.</text>
</comment>
<dbReference type="Proteomes" id="UP000784294">
    <property type="component" value="Unassembled WGS sequence"/>
</dbReference>
<accession>A0A448WTL2</accession>
<dbReference type="EMBL" id="CAAALY010044058">
    <property type="protein sequence ID" value="VEL19956.1"/>
    <property type="molecule type" value="Genomic_DNA"/>
</dbReference>
<dbReference type="AlphaFoldDB" id="A0A448WTL2"/>
<evidence type="ECO:0000313" key="1">
    <source>
        <dbReference type="EMBL" id="VEL19956.1"/>
    </source>
</evidence>
<sequence>MWRNEQSTGCWKSLVFAAKVHSSYNRFKDLELCPPAFRLDPTSVSARPYRKASQAVADGGEQLSGTCLASFGSQSVSDR</sequence>
<gene>
    <name evidence="1" type="ORF">PXEA_LOCUS13396</name>
</gene>
<proteinExistence type="predicted"/>